<evidence type="ECO:0000313" key="2">
    <source>
        <dbReference type="EMBL" id="KAK9284402.1"/>
    </source>
</evidence>
<dbReference type="AlphaFoldDB" id="A0AAP0RZA8"/>
<protein>
    <submittedName>
        <fullName evidence="2">Uncharacterized protein</fullName>
    </submittedName>
</protein>
<evidence type="ECO:0000313" key="3">
    <source>
        <dbReference type="Proteomes" id="UP001415857"/>
    </source>
</evidence>
<dbReference type="EMBL" id="JBBPBK010000005">
    <property type="protein sequence ID" value="KAK9284402.1"/>
    <property type="molecule type" value="Genomic_DNA"/>
</dbReference>
<comment type="caution">
    <text evidence="2">The sequence shown here is derived from an EMBL/GenBank/DDBJ whole genome shotgun (WGS) entry which is preliminary data.</text>
</comment>
<feature type="compositionally biased region" description="Low complexity" evidence="1">
    <location>
        <begin position="91"/>
        <end position="118"/>
    </location>
</feature>
<keyword evidence="3" id="KW-1185">Reference proteome</keyword>
<reference evidence="2 3" key="1">
    <citation type="journal article" date="2024" name="Plant J.">
        <title>Genome sequences and population genomics reveal climatic adaptation and genomic divergence between two closely related sweetgum species.</title>
        <authorList>
            <person name="Xu W.Q."/>
            <person name="Ren C.Q."/>
            <person name="Zhang X.Y."/>
            <person name="Comes H.P."/>
            <person name="Liu X.H."/>
            <person name="Li Y.G."/>
            <person name="Kettle C.J."/>
            <person name="Jalonen R."/>
            <person name="Gaisberger H."/>
            <person name="Ma Y.Z."/>
            <person name="Qiu Y.X."/>
        </authorList>
    </citation>
    <scope>NUCLEOTIDE SEQUENCE [LARGE SCALE GENOMIC DNA]</scope>
    <source>
        <strain evidence="2">Hangzhou</strain>
    </source>
</reference>
<dbReference type="Proteomes" id="UP001415857">
    <property type="component" value="Unassembled WGS sequence"/>
</dbReference>
<feature type="region of interest" description="Disordered" evidence="1">
    <location>
        <begin position="87"/>
        <end position="125"/>
    </location>
</feature>
<name>A0AAP0RZA8_LIQFO</name>
<accession>A0AAP0RZA8</accession>
<organism evidence="2 3">
    <name type="scientific">Liquidambar formosana</name>
    <name type="common">Formosan gum</name>
    <dbReference type="NCBI Taxonomy" id="63359"/>
    <lineage>
        <taxon>Eukaryota</taxon>
        <taxon>Viridiplantae</taxon>
        <taxon>Streptophyta</taxon>
        <taxon>Embryophyta</taxon>
        <taxon>Tracheophyta</taxon>
        <taxon>Spermatophyta</taxon>
        <taxon>Magnoliopsida</taxon>
        <taxon>eudicotyledons</taxon>
        <taxon>Gunneridae</taxon>
        <taxon>Pentapetalae</taxon>
        <taxon>Saxifragales</taxon>
        <taxon>Altingiaceae</taxon>
        <taxon>Liquidambar</taxon>
    </lineage>
</organism>
<gene>
    <name evidence="2" type="ORF">L1049_023573</name>
</gene>
<proteinExistence type="predicted"/>
<sequence length="125" mass="13566">MVESLTRSPLIWSLISRAASEVGLTVDWRRGFPSITSSMWWLPAAGVLPNARPVFFLDTLGRSEIMTRVYPMQLELAAAEFNSGFGGGVQSESDSSSVVDNSLVDNAPPKNVLDLDLNLPPPMDS</sequence>
<evidence type="ECO:0000256" key="1">
    <source>
        <dbReference type="SAM" id="MobiDB-lite"/>
    </source>
</evidence>